<protein>
    <submittedName>
        <fullName evidence="1">10564_t:CDS:1</fullName>
    </submittedName>
</protein>
<keyword evidence="2" id="KW-1185">Reference proteome</keyword>
<dbReference type="EMBL" id="CAJVQC010028714">
    <property type="protein sequence ID" value="CAG8740466.1"/>
    <property type="molecule type" value="Genomic_DNA"/>
</dbReference>
<evidence type="ECO:0000313" key="2">
    <source>
        <dbReference type="Proteomes" id="UP000789920"/>
    </source>
</evidence>
<name>A0ACA9QDZ8_9GLOM</name>
<evidence type="ECO:0000313" key="1">
    <source>
        <dbReference type="EMBL" id="CAG8740466.1"/>
    </source>
</evidence>
<reference evidence="1" key="1">
    <citation type="submission" date="2021-06" db="EMBL/GenBank/DDBJ databases">
        <authorList>
            <person name="Kallberg Y."/>
            <person name="Tangrot J."/>
            <person name="Rosling A."/>
        </authorList>
    </citation>
    <scope>NUCLEOTIDE SEQUENCE</scope>
    <source>
        <strain evidence="1">MA461A</strain>
    </source>
</reference>
<comment type="caution">
    <text evidence="1">The sequence shown here is derived from an EMBL/GenBank/DDBJ whole genome shotgun (WGS) entry which is preliminary data.</text>
</comment>
<organism evidence="1 2">
    <name type="scientific">Racocetra persica</name>
    <dbReference type="NCBI Taxonomy" id="160502"/>
    <lineage>
        <taxon>Eukaryota</taxon>
        <taxon>Fungi</taxon>
        <taxon>Fungi incertae sedis</taxon>
        <taxon>Mucoromycota</taxon>
        <taxon>Glomeromycotina</taxon>
        <taxon>Glomeromycetes</taxon>
        <taxon>Diversisporales</taxon>
        <taxon>Gigasporaceae</taxon>
        <taxon>Racocetra</taxon>
    </lineage>
</organism>
<gene>
    <name evidence="1" type="ORF">RPERSI_LOCUS13098</name>
</gene>
<proteinExistence type="predicted"/>
<accession>A0ACA9QDZ8</accession>
<dbReference type="Proteomes" id="UP000789920">
    <property type="component" value="Unassembled WGS sequence"/>
</dbReference>
<sequence>MTEKSQLKITILGYDVGTVEEATKSIMQQIKQPKKNYIGPIPFPTRRKLISLITSPHKHKSSQEQFERKTHIHLKVVKAYENDIAANLNIFSNLTKLQKLDLALKNCKDLEYLCIGYQPNIKGGLEYLPAAKLTYFAHPELMAKVKHPEREKANYRIELEEEIAEKENLIN</sequence>